<dbReference type="Pfam" id="PF02470">
    <property type="entry name" value="MlaD"/>
    <property type="match status" value="1"/>
</dbReference>
<keyword evidence="2" id="KW-1133">Transmembrane helix</keyword>
<keyword evidence="2" id="KW-0812">Transmembrane</keyword>
<feature type="transmembrane region" description="Helical" evidence="2">
    <location>
        <begin position="12"/>
        <end position="33"/>
    </location>
</feature>
<dbReference type="Proteomes" id="UP000001982">
    <property type="component" value="Chromosome"/>
</dbReference>
<evidence type="ECO:0000256" key="2">
    <source>
        <dbReference type="SAM" id="Phobius"/>
    </source>
</evidence>
<gene>
    <name evidence="4" type="ordered locus">Sden_0668</name>
</gene>
<evidence type="ECO:0000256" key="1">
    <source>
        <dbReference type="SAM" id="MobiDB-lite"/>
    </source>
</evidence>
<dbReference type="KEGG" id="sdn:Sden_0668"/>
<dbReference type="STRING" id="318161.Sden_0668"/>
<dbReference type="PANTHER" id="PTHR36698:SF2">
    <property type="entry name" value="MCE_MLAD DOMAIN-CONTAINING PROTEIN"/>
    <property type="match status" value="1"/>
</dbReference>
<protein>
    <submittedName>
        <fullName evidence="4">Mammalian cell entry related</fullName>
    </submittedName>
</protein>
<sequence length="330" mass="36258">MNKPQLKAQRLPFAIGAFILGAILLIFTALLFFSGGRLFAEKEPIIMYFDGSVQGLQVGAAVKLKGVIIGEISDIRIDFPSDSSQKVTAAVSANLLLERIKLKGIQVDADFFSRAIDKGLRAQLNFQSLLTGLLYVELDFYPDTPILLRGEQDNVLELPTIATGFELFTQDFQSIDFKGLVDNVDKLAQELSDIASSGQIQRTLTSFDTAAKAVETTANQFNHTQASLEKNAQVVLTRLDKLLLQLSQDEPKLLQSVQTSLTELRNTLMSLDKLAIEATGTLGQGSPLVIQLNNTLKEVSRSARALRSLSETLDEQPESLLRGKRLSDEE</sequence>
<reference evidence="4 5" key="1">
    <citation type="submission" date="2006-03" db="EMBL/GenBank/DDBJ databases">
        <title>Complete sequence of Shewanella denitrificans OS217.</title>
        <authorList>
            <consortium name="US DOE Joint Genome Institute"/>
            <person name="Copeland A."/>
            <person name="Lucas S."/>
            <person name="Lapidus A."/>
            <person name="Barry K."/>
            <person name="Detter J.C."/>
            <person name="Glavina del Rio T."/>
            <person name="Hammon N."/>
            <person name="Israni S."/>
            <person name="Dalin E."/>
            <person name="Tice H."/>
            <person name="Pitluck S."/>
            <person name="Brettin T."/>
            <person name="Bruce D."/>
            <person name="Han C."/>
            <person name="Tapia R."/>
            <person name="Gilna P."/>
            <person name="Kiss H."/>
            <person name="Schmutz J."/>
            <person name="Larimer F."/>
            <person name="Land M."/>
            <person name="Hauser L."/>
            <person name="Kyrpides N."/>
            <person name="Lykidis A."/>
            <person name="Richardson P."/>
        </authorList>
    </citation>
    <scope>NUCLEOTIDE SEQUENCE [LARGE SCALE GENOMIC DNA]</scope>
    <source>
        <strain evidence="5">OS217 / ATCC BAA-1090 / DSM 15013</strain>
    </source>
</reference>
<keyword evidence="5" id="KW-1185">Reference proteome</keyword>
<proteinExistence type="predicted"/>
<name>Q12RG8_SHEDO</name>
<evidence type="ECO:0000313" key="4">
    <source>
        <dbReference type="EMBL" id="ABE53958.1"/>
    </source>
</evidence>
<dbReference type="eggNOG" id="COG1463">
    <property type="taxonomic scope" value="Bacteria"/>
</dbReference>
<dbReference type="InterPro" id="IPR003399">
    <property type="entry name" value="Mce/MlaD"/>
</dbReference>
<feature type="domain" description="Mce/MlaD" evidence="3">
    <location>
        <begin position="44"/>
        <end position="140"/>
    </location>
</feature>
<keyword evidence="2" id="KW-0472">Membrane</keyword>
<dbReference type="EMBL" id="CP000302">
    <property type="protein sequence ID" value="ABE53958.1"/>
    <property type="molecule type" value="Genomic_DNA"/>
</dbReference>
<accession>Q12RG8</accession>
<evidence type="ECO:0000313" key="5">
    <source>
        <dbReference type="Proteomes" id="UP000001982"/>
    </source>
</evidence>
<evidence type="ECO:0000259" key="3">
    <source>
        <dbReference type="Pfam" id="PF02470"/>
    </source>
</evidence>
<feature type="region of interest" description="Disordered" evidence="1">
    <location>
        <begin position="310"/>
        <end position="330"/>
    </location>
</feature>
<dbReference type="OrthoDB" id="9806984at2"/>
<dbReference type="HOGENOM" id="CLU_013850_2_1_6"/>
<dbReference type="PANTHER" id="PTHR36698">
    <property type="entry name" value="BLL5892 PROTEIN"/>
    <property type="match status" value="1"/>
</dbReference>
<organism evidence="4 5">
    <name type="scientific">Shewanella denitrificans (strain OS217 / ATCC BAA-1090 / DSM 15013)</name>
    <dbReference type="NCBI Taxonomy" id="318161"/>
    <lineage>
        <taxon>Bacteria</taxon>
        <taxon>Pseudomonadati</taxon>
        <taxon>Pseudomonadota</taxon>
        <taxon>Gammaproteobacteria</taxon>
        <taxon>Alteromonadales</taxon>
        <taxon>Shewanellaceae</taxon>
        <taxon>Shewanella</taxon>
    </lineage>
</organism>
<dbReference type="AlphaFoldDB" id="Q12RG8"/>
<dbReference type="RefSeq" id="WP_011495123.1">
    <property type="nucleotide sequence ID" value="NC_007954.1"/>
</dbReference>